<feature type="compositionally biased region" description="Low complexity" evidence="1">
    <location>
        <begin position="1"/>
        <end position="18"/>
    </location>
</feature>
<sequence>MDDLSTYTSSEKFSSESSDTYEHESDCMVISSPELIYQNEECDSSLEVALSSEKVIPANIKACNYINKISLVDFDYEDLILSEQQETSEPDKIARQSSDTAASAHTKKPGKGGRSSLRSDAWKWFSEETIKET</sequence>
<evidence type="ECO:0000313" key="2">
    <source>
        <dbReference type="EMBL" id="CAG8803717.1"/>
    </source>
</evidence>
<accession>A0ABN7VX19</accession>
<name>A0ABN7VX19_GIGMA</name>
<feature type="region of interest" description="Disordered" evidence="1">
    <location>
        <begin position="85"/>
        <end position="119"/>
    </location>
</feature>
<dbReference type="Proteomes" id="UP000789901">
    <property type="component" value="Unassembled WGS sequence"/>
</dbReference>
<dbReference type="EMBL" id="CAJVQB010024251">
    <property type="protein sequence ID" value="CAG8803717.1"/>
    <property type="molecule type" value="Genomic_DNA"/>
</dbReference>
<organism evidence="2 3">
    <name type="scientific">Gigaspora margarita</name>
    <dbReference type="NCBI Taxonomy" id="4874"/>
    <lineage>
        <taxon>Eukaryota</taxon>
        <taxon>Fungi</taxon>
        <taxon>Fungi incertae sedis</taxon>
        <taxon>Mucoromycota</taxon>
        <taxon>Glomeromycotina</taxon>
        <taxon>Glomeromycetes</taxon>
        <taxon>Diversisporales</taxon>
        <taxon>Gigasporaceae</taxon>
        <taxon>Gigaspora</taxon>
    </lineage>
</organism>
<evidence type="ECO:0000313" key="3">
    <source>
        <dbReference type="Proteomes" id="UP000789901"/>
    </source>
</evidence>
<feature type="region of interest" description="Disordered" evidence="1">
    <location>
        <begin position="1"/>
        <end position="25"/>
    </location>
</feature>
<evidence type="ECO:0000256" key="1">
    <source>
        <dbReference type="SAM" id="MobiDB-lite"/>
    </source>
</evidence>
<proteinExistence type="predicted"/>
<comment type="caution">
    <text evidence="2">The sequence shown here is derived from an EMBL/GenBank/DDBJ whole genome shotgun (WGS) entry which is preliminary data.</text>
</comment>
<reference evidence="2 3" key="1">
    <citation type="submission" date="2021-06" db="EMBL/GenBank/DDBJ databases">
        <authorList>
            <person name="Kallberg Y."/>
            <person name="Tangrot J."/>
            <person name="Rosling A."/>
        </authorList>
    </citation>
    <scope>NUCLEOTIDE SEQUENCE [LARGE SCALE GENOMIC DNA]</scope>
    <source>
        <strain evidence="2 3">120-4 pot B 10/14</strain>
    </source>
</reference>
<gene>
    <name evidence="2" type="ORF">GMARGA_LOCUS23711</name>
</gene>
<protein>
    <submittedName>
        <fullName evidence="2">19296_t:CDS:1</fullName>
    </submittedName>
</protein>
<keyword evidence="3" id="KW-1185">Reference proteome</keyword>